<feature type="transmembrane region" description="Helical" evidence="1">
    <location>
        <begin position="349"/>
        <end position="369"/>
    </location>
</feature>
<dbReference type="AlphaFoldDB" id="A0A7W9LAX9"/>
<proteinExistence type="predicted"/>
<protein>
    <recommendedName>
        <fullName evidence="4">4-amino-4-deoxy-L-arabinose transferase</fullName>
    </recommendedName>
</protein>
<feature type="transmembrane region" description="Helical" evidence="1">
    <location>
        <begin position="163"/>
        <end position="184"/>
    </location>
</feature>
<evidence type="ECO:0000313" key="3">
    <source>
        <dbReference type="Proteomes" id="UP000579153"/>
    </source>
</evidence>
<feature type="transmembrane region" description="Helical" evidence="1">
    <location>
        <begin position="375"/>
        <end position="394"/>
    </location>
</feature>
<dbReference type="Proteomes" id="UP000579153">
    <property type="component" value="Unassembled WGS sequence"/>
</dbReference>
<feature type="transmembrane region" description="Helical" evidence="1">
    <location>
        <begin position="102"/>
        <end position="121"/>
    </location>
</feature>
<dbReference type="EMBL" id="JACHMB010000001">
    <property type="protein sequence ID" value="MBB5777130.1"/>
    <property type="molecule type" value="Genomic_DNA"/>
</dbReference>
<feature type="transmembrane region" description="Helical" evidence="1">
    <location>
        <begin position="491"/>
        <end position="508"/>
    </location>
</feature>
<feature type="transmembrane region" description="Helical" evidence="1">
    <location>
        <begin position="20"/>
        <end position="44"/>
    </location>
</feature>
<keyword evidence="1" id="KW-1133">Transmembrane helix</keyword>
<feature type="transmembrane region" description="Helical" evidence="1">
    <location>
        <begin position="306"/>
        <end position="328"/>
    </location>
</feature>
<accession>A0A7W9LAX9</accession>
<feature type="transmembrane region" description="Helical" evidence="1">
    <location>
        <begin position="585"/>
        <end position="602"/>
    </location>
</feature>
<evidence type="ECO:0008006" key="4">
    <source>
        <dbReference type="Google" id="ProtNLM"/>
    </source>
</evidence>
<feature type="transmembrane region" description="Helical" evidence="1">
    <location>
        <begin position="539"/>
        <end position="555"/>
    </location>
</feature>
<feature type="transmembrane region" description="Helical" evidence="1">
    <location>
        <begin position="459"/>
        <end position="479"/>
    </location>
</feature>
<evidence type="ECO:0000313" key="2">
    <source>
        <dbReference type="EMBL" id="MBB5777130.1"/>
    </source>
</evidence>
<comment type="caution">
    <text evidence="2">The sequence shown here is derived from an EMBL/GenBank/DDBJ whole genome shotgun (WGS) entry which is preliminary data.</text>
</comment>
<name>A0A7W9LAX9_9ACTN</name>
<feature type="transmembrane region" description="Helical" evidence="1">
    <location>
        <begin position="276"/>
        <end position="294"/>
    </location>
</feature>
<feature type="transmembrane region" description="Helical" evidence="1">
    <location>
        <begin position="50"/>
        <end position="69"/>
    </location>
</feature>
<dbReference type="RefSeq" id="WP_185070732.1">
    <property type="nucleotide sequence ID" value="NZ_JACHMB010000001.1"/>
</dbReference>
<organism evidence="2 3">
    <name type="scientific">Nonomuraea jabiensis</name>
    <dbReference type="NCBI Taxonomy" id="882448"/>
    <lineage>
        <taxon>Bacteria</taxon>
        <taxon>Bacillati</taxon>
        <taxon>Actinomycetota</taxon>
        <taxon>Actinomycetes</taxon>
        <taxon>Streptosporangiales</taxon>
        <taxon>Streptosporangiaceae</taxon>
        <taxon>Nonomuraea</taxon>
    </lineage>
</organism>
<feature type="transmembrane region" description="Helical" evidence="1">
    <location>
        <begin position="248"/>
        <end position="269"/>
    </location>
</feature>
<keyword evidence="3" id="KW-1185">Reference proteome</keyword>
<sequence>MTFAPPAAWLARRPASSRRWLGWVPAGVLCAGAVAVFLWCGVSARDLAVFAAYLGAGVALPGTLLWRALTGGGRSVAEDVAAGLALGYAVEVLAYLPARTAGAPLLVLVPSAGVLCAFTCVPRLRRHWRGEAPRERRHWRGGAERERTPAWSASAGEAERERLPAWCAWALAGVVAYLIAWSTLNLYRVPVSAAYVDLPYHLALVGEVKHHVPPTLPSVLGERLSYHWFVYAELAATSWVTGIEPVTLVYRLATLPMTAALVVLVAVLGRRLGGSWGAGVAAVGVAYFLLGPVLQEGVVFTTRPMFTAWASPTQTFGALLFAPVVLLLTSRRLLTGGPLVTGGRLLTGGPLVTGGRGCWVALVVLMLALTGAKATFLPLLLAGLLVVVAVRWAVERRVPGAWLGAAGITLACLLVAQFVVFGRGSQGTTIAPFATMRGLWGLVTGVAAPELAAVPVTPLLILTVVHLFCLLCVWGGVAALGRRALEPSMSLLLGMGAAGIGAAVVLGHPSDSQLYFLESVRPYLSVAAVCGVAGRRVPWAMVAAGAGVALLAAWIEVPGDAAVRVVVPYLVLVVVAGVLLWRRGAVLAVVALLAGYAVPASARELVLRVVPEGREVEIPAGALSAGRWLRAHSSPGDVVATDLHCRPVEAPGCDSRHYWVSGFTERRVLVEGWAYAESTLSRAKLFVLPYLEVPFADPVRLTANDAAFRTPTAENVRRLAEDYGVKWLFTGMNPELGKYARLRFRNSSFSVYRLTAR</sequence>
<evidence type="ECO:0000256" key="1">
    <source>
        <dbReference type="SAM" id="Phobius"/>
    </source>
</evidence>
<keyword evidence="1" id="KW-0812">Transmembrane</keyword>
<feature type="transmembrane region" description="Helical" evidence="1">
    <location>
        <begin position="401"/>
        <end position="420"/>
    </location>
</feature>
<reference evidence="2 3" key="1">
    <citation type="submission" date="2020-08" db="EMBL/GenBank/DDBJ databases">
        <title>Sequencing the genomes of 1000 actinobacteria strains.</title>
        <authorList>
            <person name="Klenk H.-P."/>
        </authorList>
    </citation>
    <scope>NUCLEOTIDE SEQUENCE [LARGE SCALE GENOMIC DNA]</scope>
    <source>
        <strain evidence="2 3">DSM 45507</strain>
    </source>
</reference>
<feature type="transmembrane region" description="Helical" evidence="1">
    <location>
        <begin position="561"/>
        <end position="580"/>
    </location>
</feature>
<keyword evidence="1" id="KW-0472">Membrane</keyword>
<gene>
    <name evidence="2" type="ORF">HD596_003886</name>
</gene>